<evidence type="ECO:0000256" key="5">
    <source>
        <dbReference type="ARBA" id="ARBA00022630"/>
    </source>
</evidence>
<keyword evidence="9" id="KW-0614">Plasmid</keyword>
<evidence type="ECO:0000256" key="4">
    <source>
        <dbReference type="ARBA" id="ARBA00022448"/>
    </source>
</evidence>
<comment type="similarity">
    <text evidence="3">Belongs to the flavodoxin family.</text>
</comment>
<reference evidence="9" key="1">
    <citation type="journal article" date="1997" name="Proc. Natl. Acad. Sci. U.S.A.">
        <title>Experimental surgery to create subgenomes of Bacillus subtilis 168.</title>
        <authorList>
            <person name="Itaya M."/>
            <person name="Tanaka T."/>
        </authorList>
    </citation>
    <scope>NUCLEOTIDE SEQUENCE</scope>
    <source>
        <strain evidence="9">IAM 11631</strain>
        <plasmid evidence="9">pLS32</plasmid>
    </source>
</reference>
<dbReference type="SUPFAM" id="SSF52218">
    <property type="entry name" value="Flavoproteins"/>
    <property type="match status" value="1"/>
</dbReference>
<organism evidence="9">
    <name type="scientific">Bacillus subtilis subsp. natto</name>
    <dbReference type="NCBI Taxonomy" id="86029"/>
    <lineage>
        <taxon>Bacteria</taxon>
        <taxon>Bacillati</taxon>
        <taxon>Bacillota</taxon>
        <taxon>Bacilli</taxon>
        <taxon>Bacillales</taxon>
        <taxon>Bacillaceae</taxon>
        <taxon>Bacillus</taxon>
    </lineage>
</organism>
<dbReference type="Gene3D" id="3.40.50.360">
    <property type="match status" value="1"/>
</dbReference>
<gene>
    <name evidence="9" type="primary">ykuP</name>
</gene>
<reference evidence="9" key="2">
    <citation type="submission" date="2011-02" db="EMBL/GenBank/DDBJ databases">
        <title>Genetic factors for stable replication of pLS32 in Bacillus subtilis.</title>
        <authorList>
            <person name="Itaya M."/>
        </authorList>
    </citation>
    <scope>NUCLEOTIDE SEQUENCE</scope>
    <source>
        <strain evidence="9">IAM 11631</strain>
        <plasmid evidence="9">pLS32</plasmid>
    </source>
</reference>
<evidence type="ECO:0000259" key="8">
    <source>
        <dbReference type="PROSITE" id="PS50902"/>
    </source>
</evidence>
<proteinExistence type="inferred from homology"/>
<keyword evidence="6" id="KW-0288">FMN</keyword>
<name>E9RJD6_BACNA</name>
<comment type="cofactor">
    <cofactor evidence="1">
        <name>FMN</name>
        <dbReference type="ChEBI" id="CHEBI:58210"/>
    </cofactor>
</comment>
<dbReference type="RefSeq" id="WP_013603311.1">
    <property type="nucleotide sequence ID" value="NC_015149.1"/>
</dbReference>
<dbReference type="GO" id="GO:0016651">
    <property type="term" value="F:oxidoreductase activity, acting on NAD(P)H"/>
    <property type="evidence" value="ECO:0007669"/>
    <property type="project" value="UniProtKB-ARBA"/>
</dbReference>
<comment type="function">
    <text evidence="2">Low-potential electron donor to a number of redox enzymes.</text>
</comment>
<evidence type="ECO:0000256" key="6">
    <source>
        <dbReference type="ARBA" id="ARBA00022643"/>
    </source>
</evidence>
<dbReference type="PANTHER" id="PTHR42809:SF1">
    <property type="entry name" value="FLAVODOXIN 1"/>
    <property type="match status" value="1"/>
</dbReference>
<dbReference type="GO" id="GO:0010181">
    <property type="term" value="F:FMN binding"/>
    <property type="evidence" value="ECO:0007669"/>
    <property type="project" value="InterPro"/>
</dbReference>
<dbReference type="AlphaFoldDB" id="E9RJD6"/>
<dbReference type="InterPro" id="IPR029039">
    <property type="entry name" value="Flavoprotein-like_sf"/>
</dbReference>
<keyword evidence="7" id="KW-0249">Electron transport</keyword>
<evidence type="ECO:0000256" key="7">
    <source>
        <dbReference type="ARBA" id="ARBA00022982"/>
    </source>
</evidence>
<dbReference type="PANTHER" id="PTHR42809">
    <property type="entry name" value="FLAVODOXIN 2"/>
    <property type="match status" value="1"/>
</dbReference>
<accession>E9RJD6</accession>
<evidence type="ECO:0000256" key="2">
    <source>
        <dbReference type="ARBA" id="ARBA00003297"/>
    </source>
</evidence>
<protein>
    <submittedName>
        <fullName evidence="9">Short-chain flavodoxin</fullName>
    </submittedName>
</protein>
<evidence type="ECO:0000256" key="3">
    <source>
        <dbReference type="ARBA" id="ARBA00005267"/>
    </source>
</evidence>
<dbReference type="EMBL" id="AB615353">
    <property type="protein sequence ID" value="BAJ77031.1"/>
    <property type="molecule type" value="Genomic_DNA"/>
</dbReference>
<feature type="domain" description="Flavodoxin-like" evidence="8">
    <location>
        <begin position="11"/>
        <end position="144"/>
    </location>
</feature>
<keyword evidence="5" id="KW-0285">Flavoprotein</keyword>
<evidence type="ECO:0000256" key="1">
    <source>
        <dbReference type="ARBA" id="ARBA00001917"/>
    </source>
</evidence>
<dbReference type="InterPro" id="IPR008254">
    <property type="entry name" value="Flavodoxin/NO_synth"/>
</dbReference>
<evidence type="ECO:0000313" key="9">
    <source>
        <dbReference type="EMBL" id="BAJ77031.1"/>
    </source>
</evidence>
<keyword evidence="4" id="KW-0813">Transport</keyword>
<geneLocation type="plasmid" evidence="9">
    <name>pLS32</name>
</geneLocation>
<dbReference type="InterPro" id="IPR050619">
    <property type="entry name" value="Flavodoxin"/>
</dbReference>
<sequence>MIGMTYDMGYLPIILASNTGNTRTFISFIQEHTKRDLQVIEDFNNPFPNNNRLAIGSYTWGNGKIPKRLKEYLIENHLQLYGKEIFIFGSGNSVYPKFCGAVEGIKKICLDCGADVITAFKFEQRFNQQKLTEQELYNLIGSIKYWSR</sequence>
<dbReference type="PROSITE" id="PS50902">
    <property type="entry name" value="FLAVODOXIN_LIKE"/>
    <property type="match status" value="1"/>
</dbReference>
<dbReference type="Pfam" id="PF00258">
    <property type="entry name" value="Flavodoxin_1"/>
    <property type="match status" value="1"/>
</dbReference>